<evidence type="ECO:0000313" key="9">
    <source>
        <dbReference type="Proteomes" id="UP000053558"/>
    </source>
</evidence>
<feature type="chain" id="PRO_5024465631" description="Sphingomyelin phosphodiesterase" evidence="6">
    <location>
        <begin position="19"/>
        <end position="684"/>
    </location>
</feature>
<dbReference type="PANTHER" id="PTHR10340:SF27">
    <property type="entry name" value="ACL091CP"/>
    <property type="match status" value="1"/>
</dbReference>
<feature type="disulfide bond" evidence="5">
    <location>
        <begin position="258"/>
        <end position="283"/>
    </location>
</feature>
<accession>A0A5M3MU49</accession>
<feature type="binding site" evidence="4">
    <location>
        <position position="471"/>
    </location>
    <ligand>
        <name>Zn(2+)</name>
        <dbReference type="ChEBI" id="CHEBI:29105"/>
        <label>2</label>
    </ligand>
</feature>
<evidence type="ECO:0000256" key="5">
    <source>
        <dbReference type="PIRSR" id="PIRSR000948-2"/>
    </source>
</evidence>
<keyword evidence="4" id="KW-0479">Metal-binding</keyword>
<feature type="binding site" evidence="4">
    <location>
        <position position="357"/>
    </location>
    <ligand>
        <name>Zn(2+)</name>
        <dbReference type="ChEBI" id="CHEBI:29105"/>
        <label>2</label>
    </ligand>
</feature>
<keyword evidence="5" id="KW-1015">Disulfide bond</keyword>
<dbReference type="PIRSF" id="PIRSF000948">
    <property type="entry name" value="Sphingomy_PDE"/>
    <property type="match status" value="1"/>
</dbReference>
<dbReference type="RefSeq" id="XP_007766659.1">
    <property type="nucleotide sequence ID" value="XM_007768469.1"/>
</dbReference>
<feature type="binding site" evidence="4">
    <location>
        <position position="510"/>
    </location>
    <ligand>
        <name>Zn(2+)</name>
        <dbReference type="ChEBI" id="CHEBI:29105"/>
        <label>1</label>
    </ligand>
</feature>
<evidence type="ECO:0000256" key="6">
    <source>
        <dbReference type="SAM" id="SignalP"/>
    </source>
</evidence>
<dbReference type="Gene3D" id="3.60.21.10">
    <property type="match status" value="1"/>
</dbReference>
<reference evidence="9" key="1">
    <citation type="journal article" date="2012" name="Science">
        <title>The Paleozoic origin of enzymatic lignin decomposition reconstructed from 31 fungal genomes.</title>
        <authorList>
            <person name="Floudas D."/>
            <person name="Binder M."/>
            <person name="Riley R."/>
            <person name="Barry K."/>
            <person name="Blanchette R.A."/>
            <person name="Henrissat B."/>
            <person name="Martinez A.T."/>
            <person name="Otillar R."/>
            <person name="Spatafora J.W."/>
            <person name="Yadav J.S."/>
            <person name="Aerts A."/>
            <person name="Benoit I."/>
            <person name="Boyd A."/>
            <person name="Carlson A."/>
            <person name="Copeland A."/>
            <person name="Coutinho P.M."/>
            <person name="de Vries R.P."/>
            <person name="Ferreira P."/>
            <person name="Findley K."/>
            <person name="Foster B."/>
            <person name="Gaskell J."/>
            <person name="Glotzer D."/>
            <person name="Gorecki P."/>
            <person name="Heitman J."/>
            <person name="Hesse C."/>
            <person name="Hori C."/>
            <person name="Igarashi K."/>
            <person name="Jurgens J.A."/>
            <person name="Kallen N."/>
            <person name="Kersten P."/>
            <person name="Kohler A."/>
            <person name="Kuees U."/>
            <person name="Kumar T.K.A."/>
            <person name="Kuo A."/>
            <person name="LaButti K."/>
            <person name="Larrondo L.F."/>
            <person name="Lindquist E."/>
            <person name="Ling A."/>
            <person name="Lombard V."/>
            <person name="Lucas S."/>
            <person name="Lundell T."/>
            <person name="Martin R."/>
            <person name="McLaughlin D.J."/>
            <person name="Morgenstern I."/>
            <person name="Morin E."/>
            <person name="Murat C."/>
            <person name="Nagy L.G."/>
            <person name="Nolan M."/>
            <person name="Ohm R.A."/>
            <person name="Patyshakuliyeva A."/>
            <person name="Rokas A."/>
            <person name="Ruiz-Duenas F.J."/>
            <person name="Sabat G."/>
            <person name="Salamov A."/>
            <person name="Samejima M."/>
            <person name="Schmutz J."/>
            <person name="Slot J.C."/>
            <person name="St John F."/>
            <person name="Stenlid J."/>
            <person name="Sun H."/>
            <person name="Sun S."/>
            <person name="Syed K."/>
            <person name="Tsang A."/>
            <person name="Wiebenga A."/>
            <person name="Young D."/>
            <person name="Pisabarro A."/>
            <person name="Eastwood D.C."/>
            <person name="Martin F."/>
            <person name="Cullen D."/>
            <person name="Grigoriev I.V."/>
            <person name="Hibbett D.S."/>
        </authorList>
    </citation>
    <scope>NUCLEOTIDE SEQUENCE [LARGE SCALE GENOMIC DNA]</scope>
    <source>
        <strain evidence="9">RWD-64-598 SS2</strain>
    </source>
</reference>
<comment type="cofactor">
    <cofactor evidence="4">
        <name>Zn(2+)</name>
        <dbReference type="ChEBI" id="CHEBI:29105"/>
    </cofactor>
    <text evidence="4">Binds 2 Zn(2+) ions per subunit.</text>
</comment>
<dbReference type="GO" id="GO:0006685">
    <property type="term" value="P:sphingomyelin catabolic process"/>
    <property type="evidence" value="ECO:0007669"/>
    <property type="project" value="UniProtKB-UniRule"/>
</dbReference>
<comment type="caution">
    <text evidence="8">The sequence shown here is derived from an EMBL/GenBank/DDBJ whole genome shotgun (WGS) entry which is preliminary data.</text>
</comment>
<evidence type="ECO:0000259" key="7">
    <source>
        <dbReference type="Pfam" id="PF00149"/>
    </source>
</evidence>
<dbReference type="AlphaFoldDB" id="A0A5M3MU49"/>
<dbReference type="InterPro" id="IPR004843">
    <property type="entry name" value="Calcineurin-like_PHP"/>
</dbReference>
<keyword evidence="4" id="KW-0862">Zinc</keyword>
<proteinExistence type="inferred from homology"/>
<dbReference type="GO" id="GO:0005615">
    <property type="term" value="C:extracellular space"/>
    <property type="evidence" value="ECO:0007669"/>
    <property type="project" value="TreeGrafter"/>
</dbReference>
<dbReference type="GO" id="GO:0016020">
    <property type="term" value="C:membrane"/>
    <property type="evidence" value="ECO:0007669"/>
    <property type="project" value="GOC"/>
</dbReference>
<organism evidence="8 9">
    <name type="scientific">Coniophora puteana (strain RWD-64-598)</name>
    <name type="common">Brown rot fungus</name>
    <dbReference type="NCBI Taxonomy" id="741705"/>
    <lineage>
        <taxon>Eukaryota</taxon>
        <taxon>Fungi</taxon>
        <taxon>Dikarya</taxon>
        <taxon>Basidiomycota</taxon>
        <taxon>Agaricomycotina</taxon>
        <taxon>Agaricomycetes</taxon>
        <taxon>Agaricomycetidae</taxon>
        <taxon>Boletales</taxon>
        <taxon>Coniophorineae</taxon>
        <taxon>Coniophoraceae</taxon>
        <taxon>Coniophora</taxon>
    </lineage>
</organism>
<keyword evidence="9" id="KW-1185">Reference proteome</keyword>
<evidence type="ECO:0000256" key="4">
    <source>
        <dbReference type="PIRSR" id="PIRSR000948-1"/>
    </source>
</evidence>
<feature type="binding site" evidence="4">
    <location>
        <position position="508"/>
    </location>
    <ligand>
        <name>Zn(2+)</name>
        <dbReference type="ChEBI" id="CHEBI:29105"/>
        <label>2</label>
    </ligand>
</feature>
<dbReference type="SUPFAM" id="SSF56300">
    <property type="entry name" value="Metallo-dependent phosphatases"/>
    <property type="match status" value="1"/>
</dbReference>
<dbReference type="InterPro" id="IPR041805">
    <property type="entry name" value="ASMase/PPN1_MPP"/>
</dbReference>
<feature type="binding site" evidence="4">
    <location>
        <position position="238"/>
    </location>
    <ligand>
        <name>Zn(2+)</name>
        <dbReference type="ChEBI" id="CHEBI:29105"/>
        <label>1</label>
    </ligand>
</feature>
<comment type="function">
    <text evidence="3">Converts sphingomyelin to ceramide.</text>
</comment>
<feature type="binding site" evidence="4">
    <location>
        <position position="316"/>
    </location>
    <ligand>
        <name>Zn(2+)</name>
        <dbReference type="ChEBI" id="CHEBI:29105"/>
        <label>2</label>
    </ligand>
</feature>
<dbReference type="CDD" id="cd00842">
    <property type="entry name" value="MPP_ASMase"/>
    <property type="match status" value="1"/>
</dbReference>
<keyword evidence="1 3" id="KW-0378">Hydrolase</keyword>
<dbReference type="GO" id="GO:0004767">
    <property type="term" value="F:sphingomyelin phosphodiesterase activity"/>
    <property type="evidence" value="ECO:0007669"/>
    <property type="project" value="UniProtKB-UniRule"/>
</dbReference>
<dbReference type="GeneID" id="19199568"/>
<keyword evidence="6" id="KW-0732">Signal</keyword>
<evidence type="ECO:0000256" key="1">
    <source>
        <dbReference type="ARBA" id="ARBA00022801"/>
    </source>
</evidence>
<feature type="binding site" evidence="4">
    <location>
        <position position="236"/>
    </location>
    <ligand>
        <name>Zn(2+)</name>
        <dbReference type="ChEBI" id="CHEBI:29105"/>
        <label>1</label>
    </ligand>
</feature>
<gene>
    <name evidence="8" type="ORF">CONPUDRAFT_120751</name>
</gene>
<dbReference type="PANTHER" id="PTHR10340">
    <property type="entry name" value="SPHINGOMYELIN PHOSPHODIESTERASE"/>
    <property type="match status" value="1"/>
</dbReference>
<dbReference type="GO" id="GO:0016798">
    <property type="term" value="F:hydrolase activity, acting on glycosyl bonds"/>
    <property type="evidence" value="ECO:0007669"/>
    <property type="project" value="UniProtKB-KW"/>
</dbReference>
<sequence length="684" mass="74727">MISAGLLALAAFVGPAAAQAQFPTSTYIVPGQFPTSLFASYYNDPTATSAQVQPVVTDPVTNTVYPQWLTDPDHIPTNDTADPHPLPPALGSSALVAQALQQIQSIAANTAGFGNNTCAQCQASLAVAKLVALAAPDALADLAVQTCQAFDYSSETLCEEKYMRNSAGWVLAQTVYWADVGGYDGQLLCYEFLGLCPQPPTLPLNMTSWFAKPKPDPLPAPKQATGERMKVLHISDFHIDPRYATGAETNCTSGGLCCRSDEYNKNSPHETLSPAPRFGSYNCDAPFALVAASLEAIPPLTGTQETGFNFTLFTGDMLAHDPQWEQSEALNEYAEVVLFDMFKQMLGPGAVYVALGNHDSYNQDLAAPLSLGDGEGQEFSWLYDHVAALWQYEGWMNASEAAYAKAHYAAFMVQRGDGLRIVSLNTNLWYKNGYLNYINSTDPDPSGMLRFLTDELQDAEDAGDRVWIMGHVLSGWDGSNPLMNPTNLFYQIVDRFSPHVIANIVWGHTHEDEMMIYYTNNATVQSADTAINTGWIGPSVTPLTNLNSGFRVYEVDSGTFEVVDAYTWRSSVNDYPALDNQTEVGPTYEFEYSTRDAYGTNITWGANDPLNGTWWHLVTEEFEKYPELVQQFTTYQGKGSPLSPNCTNAECAEAKICYMRSGSASIGQQNCIQGYGSVQSAYGS</sequence>
<feature type="signal peptide" evidence="6">
    <location>
        <begin position="1"/>
        <end position="18"/>
    </location>
</feature>
<protein>
    <recommendedName>
        <fullName evidence="3">Sphingomyelin phosphodiesterase</fullName>
    </recommendedName>
</protein>
<comment type="similarity">
    <text evidence="3">Belongs to the acid sphingomyelinase family.</text>
</comment>
<feature type="disulfide bond" evidence="5">
    <location>
        <begin position="147"/>
        <end position="158"/>
    </location>
</feature>
<dbReference type="InterPro" id="IPR011160">
    <property type="entry name" value="Sphingomy_PDE"/>
</dbReference>
<feature type="disulfide bond" evidence="5">
    <location>
        <begin position="251"/>
        <end position="257"/>
    </location>
</feature>
<dbReference type="Pfam" id="PF00149">
    <property type="entry name" value="Metallophos"/>
    <property type="match status" value="1"/>
</dbReference>
<feature type="binding site" evidence="4">
    <location>
        <position position="316"/>
    </location>
    <ligand>
        <name>Zn(2+)</name>
        <dbReference type="ChEBI" id="CHEBI:29105"/>
        <label>1</label>
    </ligand>
</feature>
<evidence type="ECO:0000256" key="3">
    <source>
        <dbReference type="PIRNR" id="PIRNR000948"/>
    </source>
</evidence>
<dbReference type="Proteomes" id="UP000053558">
    <property type="component" value="Unassembled WGS sequence"/>
</dbReference>
<dbReference type="EMBL" id="JH711576">
    <property type="protein sequence ID" value="EIW82649.1"/>
    <property type="molecule type" value="Genomic_DNA"/>
</dbReference>
<dbReference type="OrthoDB" id="282973at2759"/>
<feature type="domain" description="Calcineurin-like phosphoesterase" evidence="7">
    <location>
        <begin position="229"/>
        <end position="511"/>
    </location>
</feature>
<dbReference type="GO" id="GO:0046872">
    <property type="term" value="F:metal ion binding"/>
    <property type="evidence" value="ECO:0007669"/>
    <property type="project" value="UniProtKB-KW"/>
</dbReference>
<dbReference type="KEGG" id="cput:CONPUDRAFT_120751"/>
<evidence type="ECO:0000313" key="8">
    <source>
        <dbReference type="EMBL" id="EIW82649.1"/>
    </source>
</evidence>
<feature type="disulfide bond" evidence="5">
    <location>
        <begin position="118"/>
        <end position="196"/>
    </location>
</feature>
<evidence type="ECO:0000256" key="2">
    <source>
        <dbReference type="ARBA" id="ARBA00023180"/>
    </source>
</evidence>
<name>A0A5M3MU49_CONPW</name>
<keyword evidence="3" id="KW-0326">Glycosidase</keyword>
<keyword evidence="2" id="KW-0325">Glycoprotein</keyword>
<dbReference type="InterPro" id="IPR029052">
    <property type="entry name" value="Metallo-depent_PP-like"/>
</dbReference>
<dbReference type="OMA" id="ETRYCCH"/>